<dbReference type="GO" id="GO:0016874">
    <property type="term" value="F:ligase activity"/>
    <property type="evidence" value="ECO:0007669"/>
    <property type="project" value="UniProtKB-KW"/>
</dbReference>
<keyword evidence="2" id="KW-0436">Ligase</keyword>
<feature type="transmembrane region" description="Helical" evidence="1">
    <location>
        <begin position="333"/>
        <end position="356"/>
    </location>
</feature>
<dbReference type="PANTHER" id="PTHR37422:SF13">
    <property type="entry name" value="LIPOPOLYSACCHARIDE BIOSYNTHESIS PROTEIN PA4999-RELATED"/>
    <property type="match status" value="1"/>
</dbReference>
<reference evidence="2" key="1">
    <citation type="journal article" date="2014" name="Int. J. Syst. Evol. Microbiol.">
        <title>Complete genome of a new Firmicutes species belonging to the dominant human colonic microbiota ('Ruminococcus bicirculans') reveals two chromosomes and a selective capacity to utilize plant glucans.</title>
        <authorList>
            <consortium name="NISC Comparative Sequencing Program"/>
            <person name="Wegmann U."/>
            <person name="Louis P."/>
            <person name="Goesmann A."/>
            <person name="Henrissat B."/>
            <person name="Duncan S.H."/>
            <person name="Flint H.J."/>
        </authorList>
    </citation>
    <scope>NUCLEOTIDE SEQUENCE</scope>
    <source>
        <strain evidence="2">CECT 8869</strain>
    </source>
</reference>
<dbReference type="Proteomes" id="UP001168579">
    <property type="component" value="Unassembled WGS sequence"/>
</dbReference>
<keyword evidence="1" id="KW-0472">Membrane</keyword>
<keyword evidence="1" id="KW-1133">Transmembrane helix</keyword>
<dbReference type="RefSeq" id="WP_304435929.1">
    <property type="nucleotide sequence ID" value="NZ_JAUKUC010000001.1"/>
</dbReference>
<feature type="transmembrane region" description="Helical" evidence="1">
    <location>
        <begin position="406"/>
        <end position="426"/>
    </location>
</feature>
<keyword evidence="3" id="KW-1185">Reference proteome</keyword>
<dbReference type="EMBL" id="JAUKUC010000001">
    <property type="protein sequence ID" value="MDO1512945.1"/>
    <property type="molecule type" value="Genomic_DNA"/>
</dbReference>
<evidence type="ECO:0000313" key="2">
    <source>
        <dbReference type="EMBL" id="MDO1512945.1"/>
    </source>
</evidence>
<protein>
    <submittedName>
        <fullName evidence="2">O-antigen ligase family protein</fullName>
    </submittedName>
</protein>
<sequence length="576" mass="66507">MILSIGLNFLVSYYQYSKFQQPEYELHVQLFYNADSSLDLYLDTGDGFQQNNRVKVMVNRGVNHIKIPFTIKKGEQLKFIRLDFGENTKLSKVKIDEIQLLESSEVLFSFSSIQISDKIGFSKNVSPIDQDNGVFYLETSATPFDPYIVFVSSYDLMIPKWQRVFLLVLPWVVLMFMPVYEWIKEKVKLGDFKMLLVGLFISVILLKAAWITMASLLLLLLGIITLIKDNKIYYTKTNCLLVFLFIIPFVLLGQGQTIKLAIPIAFLIFSVISSAIDFSNSLTEIKTIFIKVFMVFNSILISYSVLFFCYDGFYYNIDFLNFFLNLKSNSHHLLYWVFYDHTTFISFFMLIGQIFIFDLGKNKLVFSSDLIFYSLLTLIGLLLLGSRFAFALGVMITLLNFISKRILELILIPLYLLIFGSIHVVIQKIDPFRANLWEMSILKAKENFWVGHGTGTSNLLLPEQLPILKSGVIVPMPINHSHNQFLTFLLENGIIGVLLAILVLLLLFNEFRKHENKTMLLIWFAFITLMIIESPFKTARPLYVVSFLFAVFSSNSKHRKIDFNPKKLMHFSNPLN</sequence>
<feature type="transmembrane region" description="Helical" evidence="1">
    <location>
        <begin position="195"/>
        <end position="227"/>
    </location>
</feature>
<evidence type="ECO:0000256" key="1">
    <source>
        <dbReference type="SAM" id="Phobius"/>
    </source>
</evidence>
<comment type="caution">
    <text evidence="2">The sequence shown here is derived from an EMBL/GenBank/DDBJ whole genome shotgun (WGS) entry which is preliminary data.</text>
</comment>
<feature type="transmembrane region" description="Helical" evidence="1">
    <location>
        <begin position="233"/>
        <end position="253"/>
    </location>
</feature>
<feature type="transmembrane region" description="Helical" evidence="1">
    <location>
        <begin position="371"/>
        <end position="399"/>
    </location>
</feature>
<name>A0ABT8RPW3_9FLAO</name>
<reference evidence="2" key="2">
    <citation type="submission" date="2023-06" db="EMBL/GenBank/DDBJ databases">
        <authorList>
            <person name="Lucena T."/>
            <person name="Sun Q."/>
        </authorList>
    </citation>
    <scope>NUCLEOTIDE SEQUENCE</scope>
    <source>
        <strain evidence="2">CECT 8869</strain>
    </source>
</reference>
<dbReference type="InterPro" id="IPR051533">
    <property type="entry name" value="WaaL-like"/>
</dbReference>
<gene>
    <name evidence="2" type="ORF">Q2T41_09790</name>
</gene>
<feature type="transmembrane region" description="Helical" evidence="1">
    <location>
        <begin position="288"/>
        <end position="313"/>
    </location>
</feature>
<proteinExistence type="predicted"/>
<feature type="transmembrane region" description="Helical" evidence="1">
    <location>
        <begin position="164"/>
        <end position="183"/>
    </location>
</feature>
<feature type="transmembrane region" description="Helical" evidence="1">
    <location>
        <begin position="520"/>
        <end position="536"/>
    </location>
</feature>
<dbReference type="PANTHER" id="PTHR37422">
    <property type="entry name" value="TEICHURONIC ACID BIOSYNTHESIS PROTEIN TUAE"/>
    <property type="match status" value="1"/>
</dbReference>
<keyword evidence="1" id="KW-0812">Transmembrane</keyword>
<feature type="transmembrane region" description="Helical" evidence="1">
    <location>
        <begin position="485"/>
        <end position="508"/>
    </location>
</feature>
<feature type="transmembrane region" description="Helical" evidence="1">
    <location>
        <begin position="260"/>
        <end position="276"/>
    </location>
</feature>
<accession>A0ABT8RPW3</accession>
<organism evidence="2 3">
    <name type="scientific">Maribacter confluentis</name>
    <dbReference type="NCBI Taxonomy" id="1656093"/>
    <lineage>
        <taxon>Bacteria</taxon>
        <taxon>Pseudomonadati</taxon>
        <taxon>Bacteroidota</taxon>
        <taxon>Flavobacteriia</taxon>
        <taxon>Flavobacteriales</taxon>
        <taxon>Flavobacteriaceae</taxon>
        <taxon>Maribacter</taxon>
    </lineage>
</organism>
<evidence type="ECO:0000313" key="3">
    <source>
        <dbReference type="Proteomes" id="UP001168579"/>
    </source>
</evidence>